<dbReference type="AlphaFoldDB" id="A0AAU8JWL4"/>
<dbReference type="InterPro" id="IPR008278">
    <property type="entry name" value="4-PPantetheinyl_Trfase_dom"/>
</dbReference>
<feature type="binding site" evidence="2">
    <location>
        <position position="105"/>
    </location>
    <ligand>
        <name>CoA</name>
        <dbReference type="ChEBI" id="CHEBI:57287"/>
    </ligand>
</feature>
<evidence type="ECO:0000259" key="5">
    <source>
        <dbReference type="Pfam" id="PF01648"/>
    </source>
</evidence>
<dbReference type="PRINTS" id="PR01399">
    <property type="entry name" value="ENTSNTHTASED"/>
</dbReference>
<evidence type="ECO:0000256" key="1">
    <source>
        <dbReference type="ARBA" id="ARBA00022679"/>
    </source>
</evidence>
<dbReference type="Gene3D" id="3.90.470.20">
    <property type="entry name" value="4'-phosphopantetheinyl transferase domain"/>
    <property type="match status" value="1"/>
</dbReference>
<proteinExistence type="predicted"/>
<sequence length="214" mass="22663">MIERILPPGVISRSGTADPPDARLLPAEQALLQDCVPERRREFTTTRHLARGALAELGHPGAPLLTGPRGEPRWPAGVVGSLTHCAGYRAVAVAPRSAYAAVGVDAEPARPLGPGLLRAVARPEELPMLAELTGHAGHVPWDVVLFSAKESVYKAWYPLTGRWLGFQGARLDLHPDGVFTARVLDPGEGGPDRFTGRWTAGDGRVATAVTVPAG</sequence>
<dbReference type="RefSeq" id="WP_354641711.1">
    <property type="nucleotide sequence ID" value="NZ_CP159872.1"/>
</dbReference>
<evidence type="ECO:0000256" key="4">
    <source>
        <dbReference type="SAM" id="MobiDB-lite"/>
    </source>
</evidence>
<comment type="cofactor">
    <cofactor evidence="3">
        <name>Mg(2+)</name>
        <dbReference type="ChEBI" id="CHEBI:18420"/>
    </cofactor>
</comment>
<organism evidence="7">
    <name type="scientific">Kitasatospora camelliae</name>
    <dbReference type="NCBI Taxonomy" id="3156397"/>
    <lineage>
        <taxon>Bacteria</taxon>
        <taxon>Bacillati</taxon>
        <taxon>Actinomycetota</taxon>
        <taxon>Actinomycetes</taxon>
        <taxon>Kitasatosporales</taxon>
        <taxon>Streptomycetaceae</taxon>
        <taxon>Kitasatospora</taxon>
    </lineage>
</organism>
<accession>A0AAU8JWL4</accession>
<evidence type="ECO:0000256" key="3">
    <source>
        <dbReference type="PIRSR" id="PIRSR603542-2"/>
    </source>
</evidence>
<feature type="region of interest" description="Disordered" evidence="4">
    <location>
        <begin position="1"/>
        <end position="20"/>
    </location>
</feature>
<dbReference type="PANTHER" id="PTHR38096">
    <property type="entry name" value="ENTEROBACTIN SYNTHASE COMPONENT D"/>
    <property type="match status" value="1"/>
</dbReference>
<dbReference type="InterPro" id="IPR037143">
    <property type="entry name" value="4-PPantetheinyl_Trfase_dom_sf"/>
</dbReference>
<feature type="binding site" evidence="2">
    <location>
        <position position="47"/>
    </location>
    <ligand>
        <name>CoA</name>
        <dbReference type="ChEBI" id="CHEBI:57287"/>
    </ligand>
</feature>
<feature type="domain" description="4'-phosphopantetheinyl transferase" evidence="5">
    <location>
        <begin position="101"/>
        <end position="189"/>
    </location>
</feature>
<dbReference type="GO" id="GO:0005886">
    <property type="term" value="C:plasma membrane"/>
    <property type="evidence" value="ECO:0007669"/>
    <property type="project" value="TreeGrafter"/>
</dbReference>
<dbReference type="InterPro" id="IPR041354">
    <property type="entry name" value="4PPT_N"/>
</dbReference>
<dbReference type="Pfam" id="PF17837">
    <property type="entry name" value="4PPT_N"/>
    <property type="match status" value="1"/>
</dbReference>
<dbReference type="InterPro" id="IPR003542">
    <property type="entry name" value="Enbac_synth_compD-like"/>
</dbReference>
<gene>
    <name evidence="7" type="ORF">ABWK59_18565</name>
</gene>
<feature type="binding site" evidence="2">
    <location>
        <position position="150"/>
    </location>
    <ligand>
        <name>CoA</name>
        <dbReference type="ChEBI" id="CHEBI:57287"/>
    </ligand>
</feature>
<protein>
    <submittedName>
        <fullName evidence="7">4'-phosphopantetheinyl transferase superfamily protein</fullName>
    </submittedName>
</protein>
<dbReference type="GO" id="GO:0009366">
    <property type="term" value="C:enterobactin synthetase complex"/>
    <property type="evidence" value="ECO:0007669"/>
    <property type="project" value="InterPro"/>
</dbReference>
<feature type="binding site" evidence="3">
    <location>
        <position position="106"/>
    </location>
    <ligand>
        <name>Mg(2+)</name>
        <dbReference type="ChEBI" id="CHEBI:18420"/>
    </ligand>
</feature>
<evidence type="ECO:0000259" key="6">
    <source>
        <dbReference type="Pfam" id="PF17837"/>
    </source>
</evidence>
<dbReference type="GO" id="GO:0008897">
    <property type="term" value="F:holo-[acyl-carrier-protein] synthase activity"/>
    <property type="evidence" value="ECO:0007669"/>
    <property type="project" value="InterPro"/>
</dbReference>
<feature type="binding site" evidence="2">
    <location>
        <position position="154"/>
    </location>
    <ligand>
        <name>CoA</name>
        <dbReference type="ChEBI" id="CHEBI:57287"/>
    </ligand>
</feature>
<dbReference type="EMBL" id="CP159872">
    <property type="protein sequence ID" value="XCM80776.1"/>
    <property type="molecule type" value="Genomic_DNA"/>
</dbReference>
<evidence type="ECO:0000256" key="2">
    <source>
        <dbReference type="PIRSR" id="PIRSR603542-1"/>
    </source>
</evidence>
<feature type="binding site" evidence="3">
    <location>
        <position position="107"/>
    </location>
    <ligand>
        <name>Mg(2+)</name>
        <dbReference type="ChEBI" id="CHEBI:18420"/>
    </ligand>
</feature>
<feature type="binding site" evidence="2">
    <location>
        <position position="164"/>
    </location>
    <ligand>
        <name>CoA</name>
        <dbReference type="ChEBI" id="CHEBI:57287"/>
    </ligand>
</feature>
<keyword evidence="3" id="KW-0460">Magnesium</keyword>
<feature type="domain" description="4'-phosphopantetheinyl transferase N-terminal" evidence="6">
    <location>
        <begin position="27"/>
        <end position="94"/>
    </location>
</feature>
<dbReference type="GO" id="GO:0009239">
    <property type="term" value="P:enterobactin biosynthetic process"/>
    <property type="evidence" value="ECO:0007669"/>
    <property type="project" value="InterPro"/>
</dbReference>
<keyword evidence="3" id="KW-0479">Metal-binding</keyword>
<dbReference type="SUPFAM" id="SSF56214">
    <property type="entry name" value="4'-phosphopantetheinyl transferase"/>
    <property type="match status" value="1"/>
</dbReference>
<dbReference type="Pfam" id="PF01648">
    <property type="entry name" value="ACPS"/>
    <property type="match status" value="1"/>
</dbReference>
<feature type="binding site" evidence="3">
    <location>
        <position position="105"/>
    </location>
    <ligand>
        <name>Mg(2+)</name>
        <dbReference type="ChEBI" id="CHEBI:18420"/>
    </ligand>
</feature>
<keyword evidence="1 7" id="KW-0808">Transferase</keyword>
<dbReference type="PANTHER" id="PTHR38096:SF1">
    <property type="entry name" value="ENTEROBACTIN SYNTHASE COMPONENT D"/>
    <property type="match status" value="1"/>
</dbReference>
<feature type="binding site" evidence="2">
    <location>
        <position position="39"/>
    </location>
    <ligand>
        <name>CoA</name>
        <dbReference type="ChEBI" id="CHEBI:57287"/>
    </ligand>
</feature>
<feature type="binding site" evidence="2">
    <location>
        <begin position="83"/>
        <end position="84"/>
    </location>
    <ligand>
        <name>CoA</name>
        <dbReference type="ChEBI" id="CHEBI:57287"/>
    </ligand>
</feature>
<evidence type="ECO:0000313" key="7">
    <source>
        <dbReference type="EMBL" id="XCM80776.1"/>
    </source>
</evidence>
<name>A0AAU8JWL4_9ACTN</name>
<reference evidence="7" key="1">
    <citation type="submission" date="2024-06" db="EMBL/GenBank/DDBJ databases">
        <title>The genome sequences of Kitasatospora sp. strain HUAS MG31.</title>
        <authorList>
            <person name="Mo P."/>
        </authorList>
    </citation>
    <scope>NUCLEOTIDE SEQUENCE</scope>
    <source>
        <strain evidence="7">HUAS MG31</strain>
    </source>
</reference>
<dbReference type="KEGG" id="kcm:ABWK59_18565"/>
<dbReference type="GO" id="GO:0000287">
    <property type="term" value="F:magnesium ion binding"/>
    <property type="evidence" value="ECO:0007669"/>
    <property type="project" value="InterPro"/>
</dbReference>